<dbReference type="Pfam" id="PF26604">
    <property type="entry name" value="CBU_0592"/>
    <property type="match status" value="1"/>
</dbReference>
<evidence type="ECO:0000313" key="4">
    <source>
        <dbReference type="Proteomes" id="UP000431264"/>
    </source>
</evidence>
<feature type="transmembrane region" description="Helical" evidence="1">
    <location>
        <begin position="6"/>
        <end position="25"/>
    </location>
</feature>
<protein>
    <recommendedName>
        <fullName evidence="2">CBU-0592-like domain-containing protein</fullName>
    </recommendedName>
</protein>
<feature type="transmembrane region" description="Helical" evidence="1">
    <location>
        <begin position="32"/>
        <end position="52"/>
    </location>
</feature>
<reference evidence="4" key="1">
    <citation type="submission" date="2019-05" db="EMBL/GenBank/DDBJ databases">
        <title>Flavobacterium profundi sp. nov., isolated from a deep-sea seamount.</title>
        <authorList>
            <person name="Zhang D.-C."/>
        </authorList>
    </citation>
    <scope>NUCLEOTIDE SEQUENCE [LARGE SCALE GENOMIC DNA]</scope>
    <source>
        <strain evidence="4">TP390</strain>
    </source>
</reference>
<proteinExistence type="predicted"/>
<dbReference type="InterPro" id="IPR058058">
    <property type="entry name" value="CBU_0592-like"/>
</dbReference>
<name>A0A6I4ITZ1_9FLAO</name>
<sequence>MNTTDWIGFIGVSILLVAYFLNLSNYLKKKSIVYLFLNCLGAGLACFASILLDYLPFILLEACWTLVSLVGLLKVFFKTNEPKDFF</sequence>
<organism evidence="3 4">
    <name type="scientific">Flavobacterium profundi</name>
    <dbReference type="NCBI Taxonomy" id="1774945"/>
    <lineage>
        <taxon>Bacteria</taxon>
        <taxon>Pseudomonadati</taxon>
        <taxon>Bacteroidota</taxon>
        <taxon>Flavobacteriia</taxon>
        <taxon>Flavobacteriales</taxon>
        <taxon>Flavobacteriaceae</taxon>
        <taxon>Flavobacterium</taxon>
    </lineage>
</organism>
<evidence type="ECO:0000259" key="2">
    <source>
        <dbReference type="Pfam" id="PF26604"/>
    </source>
</evidence>
<accession>A0A6I4ITZ1</accession>
<keyword evidence="1" id="KW-0812">Transmembrane</keyword>
<comment type="caution">
    <text evidence="3">The sequence shown here is derived from an EMBL/GenBank/DDBJ whole genome shotgun (WGS) entry which is preliminary data.</text>
</comment>
<evidence type="ECO:0000313" key="3">
    <source>
        <dbReference type="EMBL" id="MVO10351.1"/>
    </source>
</evidence>
<dbReference type="OrthoDB" id="798534at2"/>
<keyword evidence="1" id="KW-1133">Transmembrane helix</keyword>
<feature type="domain" description="CBU-0592-like" evidence="2">
    <location>
        <begin position="5"/>
        <end position="77"/>
    </location>
</feature>
<keyword evidence="4" id="KW-1185">Reference proteome</keyword>
<evidence type="ECO:0000256" key="1">
    <source>
        <dbReference type="SAM" id="Phobius"/>
    </source>
</evidence>
<dbReference type="AlphaFoldDB" id="A0A6I4ITZ1"/>
<gene>
    <name evidence="3" type="ORF">GOQ30_14350</name>
</gene>
<feature type="transmembrane region" description="Helical" evidence="1">
    <location>
        <begin position="58"/>
        <end position="77"/>
    </location>
</feature>
<dbReference type="RefSeq" id="WP_140998778.1">
    <property type="nucleotide sequence ID" value="NZ_VDCZ01000011.1"/>
</dbReference>
<dbReference type="NCBIfam" id="NF047864">
    <property type="entry name" value="CBU_0592_membra"/>
    <property type="match status" value="1"/>
</dbReference>
<dbReference type="Proteomes" id="UP000431264">
    <property type="component" value="Unassembled WGS sequence"/>
</dbReference>
<keyword evidence="1" id="KW-0472">Membrane</keyword>
<dbReference type="EMBL" id="WQLW01000011">
    <property type="protein sequence ID" value="MVO10351.1"/>
    <property type="molecule type" value="Genomic_DNA"/>
</dbReference>